<dbReference type="AlphaFoldDB" id="A0A1G2QCT6"/>
<feature type="transmembrane region" description="Helical" evidence="1">
    <location>
        <begin position="53"/>
        <end position="70"/>
    </location>
</feature>
<keyword evidence="1" id="KW-0812">Transmembrane</keyword>
<proteinExistence type="predicted"/>
<accession>A0A1G2QCT6</accession>
<evidence type="ECO:0000313" key="3">
    <source>
        <dbReference type="Proteomes" id="UP000176222"/>
    </source>
</evidence>
<sequence>MEMIVKSAILLLSGWLMLEVIRLPDGLHDALLFIGRTATRNSQWIKVNQAVNILRLIIVIVCILVCSHAGREILF</sequence>
<organism evidence="2 3">
    <name type="scientific">Candidatus Vogelbacteria bacterium RIFOXYB1_FULL_42_16</name>
    <dbReference type="NCBI Taxonomy" id="1802436"/>
    <lineage>
        <taxon>Bacteria</taxon>
        <taxon>Candidatus Vogeliibacteriota</taxon>
    </lineage>
</organism>
<protein>
    <submittedName>
        <fullName evidence="2">Uncharacterized protein</fullName>
    </submittedName>
</protein>
<reference evidence="2 3" key="1">
    <citation type="journal article" date="2016" name="Nat. Commun.">
        <title>Thousands of microbial genomes shed light on interconnected biogeochemical processes in an aquifer system.</title>
        <authorList>
            <person name="Anantharaman K."/>
            <person name="Brown C.T."/>
            <person name="Hug L.A."/>
            <person name="Sharon I."/>
            <person name="Castelle C.J."/>
            <person name="Probst A.J."/>
            <person name="Thomas B.C."/>
            <person name="Singh A."/>
            <person name="Wilkins M.J."/>
            <person name="Karaoz U."/>
            <person name="Brodie E.L."/>
            <person name="Williams K.H."/>
            <person name="Hubbard S.S."/>
            <person name="Banfield J.F."/>
        </authorList>
    </citation>
    <scope>NUCLEOTIDE SEQUENCE [LARGE SCALE GENOMIC DNA]</scope>
</reference>
<gene>
    <name evidence="2" type="ORF">A2370_02315</name>
</gene>
<dbReference type="EMBL" id="MHTH01000012">
    <property type="protein sequence ID" value="OHA58297.1"/>
    <property type="molecule type" value="Genomic_DNA"/>
</dbReference>
<comment type="caution">
    <text evidence="2">The sequence shown here is derived from an EMBL/GenBank/DDBJ whole genome shotgun (WGS) entry which is preliminary data.</text>
</comment>
<dbReference type="STRING" id="1802436.A2370_02315"/>
<name>A0A1G2QCT6_9BACT</name>
<evidence type="ECO:0000256" key="1">
    <source>
        <dbReference type="SAM" id="Phobius"/>
    </source>
</evidence>
<keyword evidence="1" id="KW-0472">Membrane</keyword>
<keyword evidence="1" id="KW-1133">Transmembrane helix</keyword>
<evidence type="ECO:0000313" key="2">
    <source>
        <dbReference type="EMBL" id="OHA58297.1"/>
    </source>
</evidence>
<dbReference type="Proteomes" id="UP000176222">
    <property type="component" value="Unassembled WGS sequence"/>
</dbReference>